<evidence type="ECO:0000256" key="1">
    <source>
        <dbReference type="ARBA" id="ARBA00002442"/>
    </source>
</evidence>
<accession>A0A5B9EEI4</accession>
<keyword evidence="9" id="KW-0201">Cytochrome c-type biogenesis</keyword>
<keyword evidence="14" id="KW-1185">Reference proteome</keyword>
<feature type="transmembrane region" description="Helical" evidence="12">
    <location>
        <begin position="24"/>
        <end position="43"/>
    </location>
</feature>
<dbReference type="Proteomes" id="UP000321820">
    <property type="component" value="Chromosome"/>
</dbReference>
<evidence type="ECO:0000256" key="12">
    <source>
        <dbReference type="SAM" id="Phobius"/>
    </source>
</evidence>
<dbReference type="KEGG" id="talb:FTW19_12275"/>
<sequence length="226" mass="24916">MNYLRTVWLHLEKELRLEFRSRDALMGMLFFTLLIVVVFSLAFDPTSQPTLARQIAGGLLWVGLLFASTTALNQSWSREMRNGVLDAQRMSPSPPSALFLGKALANFLFVTIVEVILAPIFFIFFNLHILGQSSMLLALLPLGTWAIVVNGTFFAALGLRARSRELLLPLILFPIALPALLAMISAATGILTGETEPQSGLRILGIYDTVYTTVSLLLFETILSAE</sequence>
<dbReference type="Pfam" id="PF03379">
    <property type="entry name" value="CcmB"/>
    <property type="match status" value="1"/>
</dbReference>
<reference evidence="13 14" key="1">
    <citation type="submission" date="2019-08" db="EMBL/GenBank/DDBJ databases">
        <title>Complete genome sequence of Terriglobus albidus strain ORNL.</title>
        <authorList>
            <person name="Podar M."/>
        </authorList>
    </citation>
    <scope>NUCLEOTIDE SEQUENCE [LARGE SCALE GENOMIC DNA]</scope>
    <source>
        <strain evidence="13 14">ORNL</strain>
    </source>
</reference>
<feature type="transmembrane region" description="Helical" evidence="12">
    <location>
        <begin position="136"/>
        <end position="159"/>
    </location>
</feature>
<protein>
    <recommendedName>
        <fullName evidence="4">Heme exporter protein B</fullName>
    </recommendedName>
</protein>
<evidence type="ECO:0000256" key="4">
    <source>
        <dbReference type="ARBA" id="ARBA00016452"/>
    </source>
</evidence>
<keyword evidence="6" id="KW-1003">Cell membrane</keyword>
<evidence type="ECO:0000313" key="13">
    <source>
        <dbReference type="EMBL" id="QEE28707.1"/>
    </source>
</evidence>
<evidence type="ECO:0000256" key="11">
    <source>
        <dbReference type="ARBA" id="ARBA00023136"/>
    </source>
</evidence>
<evidence type="ECO:0000256" key="7">
    <source>
        <dbReference type="ARBA" id="ARBA00022519"/>
    </source>
</evidence>
<evidence type="ECO:0000256" key="9">
    <source>
        <dbReference type="ARBA" id="ARBA00022748"/>
    </source>
</evidence>
<name>A0A5B9EEI4_9BACT</name>
<dbReference type="PANTHER" id="PTHR30070:SF1">
    <property type="entry name" value="CYTOCHROME C BIOGENESIS B-RELATED"/>
    <property type="match status" value="1"/>
</dbReference>
<dbReference type="RefSeq" id="WP_147647897.1">
    <property type="nucleotide sequence ID" value="NZ_CP042806.1"/>
</dbReference>
<feature type="transmembrane region" description="Helical" evidence="12">
    <location>
        <begin position="55"/>
        <end position="76"/>
    </location>
</feature>
<keyword evidence="8 12" id="KW-0812">Transmembrane</keyword>
<comment type="function">
    <text evidence="1">Required for the export of heme to the periplasm for the biogenesis of c-type cytochromes.</text>
</comment>
<dbReference type="PRINTS" id="PR01414">
    <property type="entry name" value="CCMBBIOGNSIS"/>
</dbReference>
<evidence type="ECO:0000256" key="10">
    <source>
        <dbReference type="ARBA" id="ARBA00022989"/>
    </source>
</evidence>
<keyword evidence="7" id="KW-0997">Cell inner membrane</keyword>
<evidence type="ECO:0000256" key="5">
    <source>
        <dbReference type="ARBA" id="ARBA00022448"/>
    </source>
</evidence>
<dbReference type="InterPro" id="IPR003544">
    <property type="entry name" value="Cyt_c_biogenesis_CcmB"/>
</dbReference>
<keyword evidence="11 12" id="KW-0472">Membrane</keyword>
<feature type="transmembrane region" description="Helical" evidence="12">
    <location>
        <begin position="203"/>
        <end position="223"/>
    </location>
</feature>
<feature type="transmembrane region" description="Helical" evidence="12">
    <location>
        <begin position="166"/>
        <end position="191"/>
    </location>
</feature>
<dbReference type="GO" id="GO:0005886">
    <property type="term" value="C:plasma membrane"/>
    <property type="evidence" value="ECO:0007669"/>
    <property type="project" value="UniProtKB-SubCell"/>
</dbReference>
<dbReference type="InterPro" id="IPR026031">
    <property type="entry name" value="Cyt_c_CcmB_bac"/>
</dbReference>
<dbReference type="PANTHER" id="PTHR30070">
    <property type="entry name" value="HEME EXPORTER PROTEIN B"/>
    <property type="match status" value="1"/>
</dbReference>
<evidence type="ECO:0000256" key="2">
    <source>
        <dbReference type="ARBA" id="ARBA00004429"/>
    </source>
</evidence>
<evidence type="ECO:0000256" key="3">
    <source>
        <dbReference type="ARBA" id="ARBA00010544"/>
    </source>
</evidence>
<keyword evidence="10 12" id="KW-1133">Transmembrane helix</keyword>
<keyword evidence="5" id="KW-0813">Transport</keyword>
<dbReference type="AlphaFoldDB" id="A0A5B9EEI4"/>
<dbReference type="GO" id="GO:1903607">
    <property type="term" value="P:cytochrome c biosynthetic process"/>
    <property type="evidence" value="ECO:0007669"/>
    <property type="project" value="TreeGrafter"/>
</dbReference>
<comment type="similarity">
    <text evidence="3">Belongs to the CcmB/CycW/HelB family.</text>
</comment>
<gene>
    <name evidence="13" type="ORF">FTW19_12275</name>
</gene>
<comment type="subcellular location">
    <subcellularLocation>
        <location evidence="2">Cell inner membrane</location>
        <topology evidence="2">Multi-pass membrane protein</topology>
    </subcellularLocation>
</comment>
<dbReference type="OrthoDB" id="9812809at2"/>
<dbReference type="EMBL" id="CP042806">
    <property type="protein sequence ID" value="QEE28707.1"/>
    <property type="molecule type" value="Genomic_DNA"/>
</dbReference>
<dbReference type="GO" id="GO:0015232">
    <property type="term" value="F:heme transmembrane transporter activity"/>
    <property type="evidence" value="ECO:0007669"/>
    <property type="project" value="InterPro"/>
</dbReference>
<proteinExistence type="inferred from homology"/>
<evidence type="ECO:0000256" key="8">
    <source>
        <dbReference type="ARBA" id="ARBA00022692"/>
    </source>
</evidence>
<dbReference type="PIRSF" id="PIRSF002764">
    <property type="entry name" value="CcmB"/>
    <property type="match status" value="1"/>
</dbReference>
<evidence type="ECO:0000256" key="6">
    <source>
        <dbReference type="ARBA" id="ARBA00022475"/>
    </source>
</evidence>
<dbReference type="GO" id="GO:0017004">
    <property type="term" value="P:cytochrome complex assembly"/>
    <property type="evidence" value="ECO:0007669"/>
    <property type="project" value="UniProtKB-KW"/>
</dbReference>
<organism evidence="13 14">
    <name type="scientific">Terriglobus albidus</name>
    <dbReference type="NCBI Taxonomy" id="1592106"/>
    <lineage>
        <taxon>Bacteria</taxon>
        <taxon>Pseudomonadati</taxon>
        <taxon>Acidobacteriota</taxon>
        <taxon>Terriglobia</taxon>
        <taxon>Terriglobales</taxon>
        <taxon>Acidobacteriaceae</taxon>
        <taxon>Terriglobus</taxon>
    </lineage>
</organism>
<feature type="transmembrane region" description="Helical" evidence="12">
    <location>
        <begin position="97"/>
        <end position="124"/>
    </location>
</feature>
<evidence type="ECO:0000313" key="14">
    <source>
        <dbReference type="Proteomes" id="UP000321820"/>
    </source>
</evidence>